<evidence type="ECO:0000313" key="3">
    <source>
        <dbReference type="Proteomes" id="UP000569329"/>
    </source>
</evidence>
<gene>
    <name evidence="2" type="ORF">FHX42_004279</name>
</gene>
<dbReference type="EMBL" id="JACGWZ010000006">
    <property type="protein sequence ID" value="MBA8826900.1"/>
    <property type="molecule type" value="Genomic_DNA"/>
</dbReference>
<sequence length="83" mass="8747">MTDEHADEPARPVLRVVRGSPDDAEIAALTTALAAVAASNAGEPERDSGLSMWADRAASLRYPGGRRPLRPGPNGWRSSALPI</sequence>
<accession>A0A839E1D6</accession>
<comment type="caution">
    <text evidence="2">The sequence shown here is derived from an EMBL/GenBank/DDBJ whole genome shotgun (WGS) entry which is preliminary data.</text>
</comment>
<dbReference type="GO" id="GO:0003989">
    <property type="term" value="F:acetyl-CoA carboxylase activity"/>
    <property type="evidence" value="ECO:0007669"/>
    <property type="project" value="InterPro"/>
</dbReference>
<evidence type="ECO:0000313" key="2">
    <source>
        <dbReference type="EMBL" id="MBA8826900.1"/>
    </source>
</evidence>
<organism evidence="2 3">
    <name type="scientific">Halosaccharopolyspora lacisalsi</name>
    <dbReference type="NCBI Taxonomy" id="1000566"/>
    <lineage>
        <taxon>Bacteria</taxon>
        <taxon>Bacillati</taxon>
        <taxon>Actinomycetota</taxon>
        <taxon>Actinomycetes</taxon>
        <taxon>Pseudonocardiales</taxon>
        <taxon>Pseudonocardiaceae</taxon>
        <taxon>Halosaccharopolyspora</taxon>
    </lineage>
</organism>
<reference evidence="2 3" key="1">
    <citation type="submission" date="2020-07" db="EMBL/GenBank/DDBJ databases">
        <title>Sequencing the genomes of 1000 actinobacteria strains.</title>
        <authorList>
            <person name="Klenk H.-P."/>
        </authorList>
    </citation>
    <scope>NUCLEOTIDE SEQUENCE [LARGE SCALE GENOMIC DNA]</scope>
    <source>
        <strain evidence="2 3">DSM 45975</strain>
    </source>
</reference>
<evidence type="ECO:0008006" key="4">
    <source>
        <dbReference type="Google" id="ProtNLM"/>
    </source>
</evidence>
<dbReference type="AlphaFoldDB" id="A0A839E1D6"/>
<keyword evidence="3" id="KW-1185">Reference proteome</keyword>
<feature type="region of interest" description="Disordered" evidence="1">
    <location>
        <begin position="61"/>
        <end position="83"/>
    </location>
</feature>
<dbReference type="Proteomes" id="UP000569329">
    <property type="component" value="Unassembled WGS sequence"/>
</dbReference>
<proteinExistence type="predicted"/>
<dbReference type="GO" id="GO:0004658">
    <property type="term" value="F:propionyl-CoA carboxylase activity"/>
    <property type="evidence" value="ECO:0007669"/>
    <property type="project" value="InterPro"/>
</dbReference>
<dbReference type="InterPro" id="IPR032716">
    <property type="entry name" value="ACC_epsilon"/>
</dbReference>
<dbReference type="Pfam" id="PF13822">
    <property type="entry name" value="ACC_epsilon"/>
    <property type="match status" value="1"/>
</dbReference>
<protein>
    <recommendedName>
        <fullName evidence="4">Acyl-CoA carboxylase epsilon subunit-like protein</fullName>
    </recommendedName>
</protein>
<name>A0A839E1D6_9PSEU</name>
<evidence type="ECO:0000256" key="1">
    <source>
        <dbReference type="SAM" id="MobiDB-lite"/>
    </source>
</evidence>
<dbReference type="RefSeq" id="WP_182546070.1">
    <property type="nucleotide sequence ID" value="NZ_JACGWZ010000006.1"/>
</dbReference>